<comment type="subcellular location">
    <subcellularLocation>
        <location evidence="1">Nucleus</location>
    </subcellularLocation>
</comment>
<keyword evidence="5" id="KW-1185">Reference proteome</keyword>
<dbReference type="EMBL" id="AMGV01000028">
    <property type="protein sequence ID" value="KEF51118.1"/>
    <property type="molecule type" value="Genomic_DNA"/>
</dbReference>
<proteinExistence type="predicted"/>
<dbReference type="GO" id="GO:0006351">
    <property type="term" value="P:DNA-templated transcription"/>
    <property type="evidence" value="ECO:0007669"/>
    <property type="project" value="InterPro"/>
</dbReference>
<dbReference type="HOGENOM" id="CLU_007426_6_2_1"/>
<dbReference type="CDD" id="cd12148">
    <property type="entry name" value="fungal_TF_MHR"/>
    <property type="match status" value="1"/>
</dbReference>
<dbReference type="STRING" id="1182545.A0A072NVQ7"/>
<accession>A0A072NVQ7</accession>
<evidence type="ECO:0000256" key="2">
    <source>
        <dbReference type="ARBA" id="ARBA00023242"/>
    </source>
</evidence>
<reference evidence="4 5" key="1">
    <citation type="submission" date="2013-03" db="EMBL/GenBank/DDBJ databases">
        <title>The Genome Sequence of Exophiala aquamarina CBS 119918.</title>
        <authorList>
            <consortium name="The Broad Institute Genomics Platform"/>
            <person name="Cuomo C."/>
            <person name="de Hoog S."/>
            <person name="Gorbushina A."/>
            <person name="Walker B."/>
            <person name="Young S.K."/>
            <person name="Zeng Q."/>
            <person name="Gargeya S."/>
            <person name="Fitzgerald M."/>
            <person name="Haas B."/>
            <person name="Abouelleil A."/>
            <person name="Allen A.W."/>
            <person name="Alvarado L."/>
            <person name="Arachchi H.M."/>
            <person name="Berlin A.M."/>
            <person name="Chapman S.B."/>
            <person name="Gainer-Dewar J."/>
            <person name="Goldberg J."/>
            <person name="Griggs A."/>
            <person name="Gujja S."/>
            <person name="Hansen M."/>
            <person name="Howarth C."/>
            <person name="Imamovic A."/>
            <person name="Ireland A."/>
            <person name="Larimer J."/>
            <person name="McCowan C."/>
            <person name="Murphy C."/>
            <person name="Pearson M."/>
            <person name="Poon T.W."/>
            <person name="Priest M."/>
            <person name="Roberts A."/>
            <person name="Saif S."/>
            <person name="Shea T."/>
            <person name="Sisk P."/>
            <person name="Sykes S."/>
            <person name="Wortman J."/>
            <person name="Nusbaum C."/>
            <person name="Birren B."/>
        </authorList>
    </citation>
    <scope>NUCLEOTIDE SEQUENCE [LARGE SCALE GENOMIC DNA]</scope>
    <source>
        <strain evidence="4 5">CBS 119918</strain>
    </source>
</reference>
<dbReference type="SMART" id="SM00906">
    <property type="entry name" value="Fungal_trans"/>
    <property type="match status" value="1"/>
</dbReference>
<dbReference type="InterPro" id="IPR050613">
    <property type="entry name" value="Sec_Metabolite_Reg"/>
</dbReference>
<dbReference type="Proteomes" id="UP000027920">
    <property type="component" value="Unassembled WGS sequence"/>
</dbReference>
<dbReference type="GO" id="GO:0005634">
    <property type="term" value="C:nucleus"/>
    <property type="evidence" value="ECO:0007669"/>
    <property type="project" value="UniProtKB-SubCell"/>
</dbReference>
<dbReference type="VEuPathDB" id="FungiDB:A1O9_12841"/>
<dbReference type="GeneID" id="25287735"/>
<evidence type="ECO:0000313" key="4">
    <source>
        <dbReference type="EMBL" id="KEF51118.1"/>
    </source>
</evidence>
<dbReference type="PANTHER" id="PTHR31001:SF49">
    <property type="entry name" value="ZN(II)2CYS6 TRANSCRIPTION FACTOR (EUROFUNG)"/>
    <property type="match status" value="1"/>
</dbReference>
<keyword evidence="2" id="KW-0539">Nucleus</keyword>
<protein>
    <recommendedName>
        <fullName evidence="3">Xylanolytic transcriptional activator regulatory domain-containing protein</fullName>
    </recommendedName>
</protein>
<gene>
    <name evidence="4" type="ORF">A1O9_12841</name>
</gene>
<comment type="caution">
    <text evidence="4">The sequence shown here is derived from an EMBL/GenBank/DDBJ whole genome shotgun (WGS) entry which is preliminary data.</text>
</comment>
<dbReference type="PANTHER" id="PTHR31001">
    <property type="entry name" value="UNCHARACTERIZED TRANSCRIPTIONAL REGULATORY PROTEIN"/>
    <property type="match status" value="1"/>
</dbReference>
<evidence type="ECO:0000313" key="5">
    <source>
        <dbReference type="Proteomes" id="UP000027920"/>
    </source>
</evidence>
<dbReference type="OrthoDB" id="4934715at2759"/>
<dbReference type="GO" id="GO:0008270">
    <property type="term" value="F:zinc ion binding"/>
    <property type="evidence" value="ECO:0007669"/>
    <property type="project" value="InterPro"/>
</dbReference>
<evidence type="ECO:0000259" key="3">
    <source>
        <dbReference type="SMART" id="SM00906"/>
    </source>
</evidence>
<dbReference type="InterPro" id="IPR007219">
    <property type="entry name" value="XnlR_reg_dom"/>
</dbReference>
<dbReference type="GO" id="GO:0003677">
    <property type="term" value="F:DNA binding"/>
    <property type="evidence" value="ECO:0007669"/>
    <property type="project" value="InterPro"/>
</dbReference>
<feature type="domain" description="Xylanolytic transcriptional activator regulatory" evidence="3">
    <location>
        <begin position="47"/>
        <end position="123"/>
    </location>
</feature>
<name>A0A072NVQ7_9EURO</name>
<sequence length="403" mass="45886">MSSHFHKKAAQCLILSEYTKPQKNTVEALILYFASETIRHPGLPFSLHIVFGIIVRIAMRMGYHRDGSLYPSISVFQAEMRRRVWTWIRMADILMSSQLGMPRLIAEGVDDTAIPLNLLDDDFDEDIVKLPSPRSDLESTAISYLVQKSKLIEVLGRIITTVNHRTPITNSKMMELDEHLGEVHRSLPPWLLVKARTSFITDAPHVLLRRIAIDMAYRRAQCILHRRSFYLHSQDTYCQYSRNVCVKAAMQILDHQSSLYKNAQPGGCFHQERWKMTWHYTNDFLLGAVILYLELRSMVQGRQDEQNVPYPRRDLMKAIHGSFEIWAQASATSNEAANASHILSLMLENLGVTSNATIGTISHPPGNPGPSNHNFMREFGAGWSPPPPPPAERILCTKHHVQN</sequence>
<dbReference type="RefSeq" id="XP_013253708.1">
    <property type="nucleotide sequence ID" value="XM_013398254.1"/>
</dbReference>
<organism evidence="4 5">
    <name type="scientific">Exophiala aquamarina CBS 119918</name>
    <dbReference type="NCBI Taxonomy" id="1182545"/>
    <lineage>
        <taxon>Eukaryota</taxon>
        <taxon>Fungi</taxon>
        <taxon>Dikarya</taxon>
        <taxon>Ascomycota</taxon>
        <taxon>Pezizomycotina</taxon>
        <taxon>Eurotiomycetes</taxon>
        <taxon>Chaetothyriomycetidae</taxon>
        <taxon>Chaetothyriales</taxon>
        <taxon>Herpotrichiellaceae</taxon>
        <taxon>Exophiala</taxon>
    </lineage>
</organism>
<dbReference type="Pfam" id="PF04082">
    <property type="entry name" value="Fungal_trans"/>
    <property type="match status" value="1"/>
</dbReference>
<dbReference type="AlphaFoldDB" id="A0A072NVQ7"/>
<evidence type="ECO:0000256" key="1">
    <source>
        <dbReference type="ARBA" id="ARBA00004123"/>
    </source>
</evidence>